<dbReference type="PROSITE" id="PS51257">
    <property type="entry name" value="PROKAR_LIPOPROTEIN"/>
    <property type="match status" value="1"/>
</dbReference>
<reference evidence="2" key="1">
    <citation type="submission" date="2019-02" db="EMBL/GenBank/DDBJ databases">
        <title>Halonotius sp. a new haloarchaeum isolated from saline soil.</title>
        <authorList>
            <person name="Duran-Viseras A."/>
            <person name="Sanchez-Porro C."/>
            <person name="Ventosa A."/>
        </authorList>
    </citation>
    <scope>NUCLEOTIDE SEQUENCE</scope>
    <source>
        <strain evidence="2">F15B</strain>
    </source>
</reference>
<keyword evidence="3" id="KW-1185">Reference proteome</keyword>
<feature type="compositionally biased region" description="Low complexity" evidence="1">
    <location>
        <begin position="35"/>
        <end position="45"/>
    </location>
</feature>
<evidence type="ECO:0000313" key="3">
    <source>
        <dbReference type="Proteomes" id="UP000705823"/>
    </source>
</evidence>
<accession>A0A8J8P9I7</accession>
<protein>
    <submittedName>
        <fullName evidence="2">DUF2808 domain-containing protein</fullName>
    </submittedName>
</protein>
<proteinExistence type="predicted"/>
<feature type="region of interest" description="Disordered" evidence="1">
    <location>
        <begin position="24"/>
        <end position="45"/>
    </location>
</feature>
<dbReference type="AlphaFoldDB" id="A0A8J8P9I7"/>
<evidence type="ECO:0000256" key="1">
    <source>
        <dbReference type="SAM" id="MobiDB-lite"/>
    </source>
</evidence>
<gene>
    <name evidence="2" type="ORF">EGH24_08895</name>
</gene>
<organism evidence="2 3">
    <name type="scientific">Halonotius terrestris</name>
    <dbReference type="NCBI Taxonomy" id="2487750"/>
    <lineage>
        <taxon>Archaea</taxon>
        <taxon>Methanobacteriati</taxon>
        <taxon>Methanobacteriota</taxon>
        <taxon>Stenosarchaea group</taxon>
        <taxon>Halobacteria</taxon>
        <taxon>Halobacteriales</taxon>
        <taxon>Haloferacaceae</taxon>
        <taxon>Halonotius</taxon>
    </lineage>
</organism>
<dbReference type="EMBL" id="RKLU01000003">
    <property type="protein sequence ID" value="TQQ81236.1"/>
    <property type="molecule type" value="Genomic_DNA"/>
</dbReference>
<name>A0A8J8P9I7_9EURY</name>
<sequence length="160" mass="15871">MTEPTRRRVLSAISVAGAIGLAGCSGGSDGESGDDGSTADSGSGDTTTATYEYTFAEDDAVVGGSLTGLSITYPSGSAALADASLTEVLLDGGDVSRDIDDTSTANNGDTYTIDFAGNEGISAGDTLSIGLNRIAAPSGSYDVTITVNPQSGATTFTQSF</sequence>
<evidence type="ECO:0000313" key="2">
    <source>
        <dbReference type="EMBL" id="TQQ81236.1"/>
    </source>
</evidence>
<dbReference type="Proteomes" id="UP000705823">
    <property type="component" value="Unassembled WGS sequence"/>
</dbReference>
<comment type="caution">
    <text evidence="2">The sequence shown here is derived from an EMBL/GenBank/DDBJ whole genome shotgun (WGS) entry which is preliminary data.</text>
</comment>
<dbReference type="RefSeq" id="WP_142979797.1">
    <property type="nucleotide sequence ID" value="NZ_RKLU01000003.1"/>
</dbReference>